<name>A0A2N0H5U1_9SPHN</name>
<dbReference type="Proteomes" id="UP000232587">
    <property type="component" value="Unassembled WGS sequence"/>
</dbReference>
<dbReference type="AlphaFoldDB" id="A0A2N0H5U1"/>
<protein>
    <submittedName>
        <fullName evidence="1">Uncharacterized protein</fullName>
    </submittedName>
</protein>
<evidence type="ECO:0000313" key="2">
    <source>
        <dbReference type="Proteomes" id="UP000232587"/>
    </source>
</evidence>
<proteinExistence type="predicted"/>
<dbReference type="EMBL" id="PHUF01000005">
    <property type="protein sequence ID" value="PKB14287.1"/>
    <property type="molecule type" value="Genomic_DNA"/>
</dbReference>
<organism evidence="1 2">
    <name type="scientific">Novosphingobium kunmingense</name>
    <dbReference type="NCBI Taxonomy" id="1211806"/>
    <lineage>
        <taxon>Bacteria</taxon>
        <taxon>Pseudomonadati</taxon>
        <taxon>Pseudomonadota</taxon>
        <taxon>Alphaproteobacteria</taxon>
        <taxon>Sphingomonadales</taxon>
        <taxon>Sphingomonadaceae</taxon>
        <taxon>Novosphingobium</taxon>
    </lineage>
</organism>
<dbReference type="OrthoDB" id="3078657at2"/>
<accession>A0A2N0H5U1</accession>
<sequence>MWNNDNAIYDDGEWITWTEINSHLAQQELKARYPNADLELIPVFESLLSTAEHYHLLTGRHLQVYGDIGELYGAITYGITLHRNYAQGSDGKLGNDFVEVKTITPFKSNDIVSLNLKRNFSKVLLVKIGRDFEVSGKLIDRKVLPKVKGDRLMLSWGQLQ</sequence>
<dbReference type="RefSeq" id="WP_100868096.1">
    <property type="nucleotide sequence ID" value="NZ_PHUF01000005.1"/>
</dbReference>
<evidence type="ECO:0000313" key="1">
    <source>
        <dbReference type="EMBL" id="PKB14287.1"/>
    </source>
</evidence>
<keyword evidence="2" id="KW-1185">Reference proteome</keyword>
<comment type="caution">
    <text evidence="1">The sequence shown here is derived from an EMBL/GenBank/DDBJ whole genome shotgun (WGS) entry which is preliminary data.</text>
</comment>
<gene>
    <name evidence="1" type="ORF">B0I00_2919</name>
</gene>
<reference evidence="1 2" key="1">
    <citation type="submission" date="2017-11" db="EMBL/GenBank/DDBJ databases">
        <title>Genomic Encyclopedia of Type Strains, Phase III (KMG-III): the genomes of soil and plant-associated and newly described type strains.</title>
        <authorList>
            <person name="Whitman W."/>
        </authorList>
    </citation>
    <scope>NUCLEOTIDE SEQUENCE [LARGE SCALE GENOMIC DNA]</scope>
    <source>
        <strain evidence="1 2">CGMCC 1.12274</strain>
    </source>
</reference>